<dbReference type="EMBL" id="FQVW01000008">
    <property type="protein sequence ID" value="SHF90368.1"/>
    <property type="molecule type" value="Genomic_DNA"/>
</dbReference>
<reference evidence="2 3" key="1">
    <citation type="submission" date="2016-11" db="EMBL/GenBank/DDBJ databases">
        <authorList>
            <person name="Jaros S."/>
            <person name="Januszkiewicz K."/>
            <person name="Wedrychowicz H."/>
        </authorList>
    </citation>
    <scope>NUCLEOTIDE SEQUENCE [LARGE SCALE GENOMIC DNA]</scope>
    <source>
        <strain evidence="2 3">IBRC-M 10683</strain>
    </source>
</reference>
<sequence length="122" mass="14152">MEKYIDMMHQSKNLQDTVQEGLEHIQFLLKEGKGEATIQLFGDIVQAFITIEKSLQVIPSEVTSTEIHELTSKIKESLELIVSCYEDENYVKIQEVLQFNTIPQFTKRKELLDKAFQPYLVS</sequence>
<evidence type="ECO:0000313" key="2">
    <source>
        <dbReference type="EMBL" id="SHF90368.1"/>
    </source>
</evidence>
<proteinExistence type="predicted"/>
<dbReference type="Pfam" id="PF26154">
    <property type="entry name" value="DUF8042"/>
    <property type="match status" value="1"/>
</dbReference>
<dbReference type="Proteomes" id="UP000183988">
    <property type="component" value="Unassembled WGS sequence"/>
</dbReference>
<feature type="domain" description="DUF8042" evidence="1">
    <location>
        <begin position="1"/>
        <end position="118"/>
    </location>
</feature>
<dbReference type="STRING" id="930117.SAMN05216225_100871"/>
<dbReference type="InterPro" id="IPR058355">
    <property type="entry name" value="DUF8042"/>
</dbReference>
<name>A0A1M5FFV9_9BACI</name>
<dbReference type="OrthoDB" id="2874105at2"/>
<gene>
    <name evidence="2" type="ORF">SAMN05216225_100871</name>
</gene>
<evidence type="ECO:0000313" key="3">
    <source>
        <dbReference type="Proteomes" id="UP000183988"/>
    </source>
</evidence>
<organism evidence="2 3">
    <name type="scientific">Ornithinibacillus halophilus</name>
    <dbReference type="NCBI Taxonomy" id="930117"/>
    <lineage>
        <taxon>Bacteria</taxon>
        <taxon>Bacillati</taxon>
        <taxon>Bacillota</taxon>
        <taxon>Bacilli</taxon>
        <taxon>Bacillales</taxon>
        <taxon>Bacillaceae</taxon>
        <taxon>Ornithinibacillus</taxon>
    </lineage>
</organism>
<protein>
    <recommendedName>
        <fullName evidence="1">DUF8042 domain-containing protein</fullName>
    </recommendedName>
</protein>
<evidence type="ECO:0000259" key="1">
    <source>
        <dbReference type="Pfam" id="PF26154"/>
    </source>
</evidence>
<keyword evidence="3" id="KW-1185">Reference proteome</keyword>
<dbReference type="RefSeq" id="WP_072888986.1">
    <property type="nucleotide sequence ID" value="NZ_FQVW01000008.1"/>
</dbReference>
<dbReference type="AlphaFoldDB" id="A0A1M5FFV9"/>
<accession>A0A1M5FFV9</accession>